<protein>
    <submittedName>
        <fullName evidence="2">Uncharacterized protein</fullName>
    </submittedName>
</protein>
<dbReference type="Proteomes" id="UP000266391">
    <property type="component" value="Unassembled WGS sequence"/>
</dbReference>
<dbReference type="EMBL" id="QSIQ01000024">
    <property type="protein sequence ID" value="RHD00844.1"/>
    <property type="molecule type" value="Genomic_DNA"/>
</dbReference>
<evidence type="ECO:0000256" key="1">
    <source>
        <dbReference type="SAM" id="MobiDB-lite"/>
    </source>
</evidence>
<gene>
    <name evidence="2" type="ORF">DW813_13250</name>
</gene>
<reference evidence="2 3" key="1">
    <citation type="submission" date="2018-08" db="EMBL/GenBank/DDBJ databases">
        <title>A genome reference for cultivated species of the human gut microbiota.</title>
        <authorList>
            <person name="Zou Y."/>
            <person name="Xue W."/>
            <person name="Luo G."/>
        </authorList>
    </citation>
    <scope>NUCLEOTIDE SEQUENCE [LARGE SCALE GENOMIC DNA]</scope>
    <source>
        <strain evidence="2 3">AM32-8LB</strain>
    </source>
</reference>
<comment type="caution">
    <text evidence="2">The sequence shown here is derived from an EMBL/GenBank/DDBJ whole genome shotgun (WGS) entry which is preliminary data.</text>
</comment>
<accession>A0A396AA39</accession>
<sequence length="121" mass="13608">MENKTTLQALQNGNIDNQKSVTTEGTGTVLKQLNLEEITSIVSPAVKTSGWKQFNTGESEGINYNYRFNLYIRRRNLSELMMQNDVLLKNTSNEVDTTNRSKASKINGFDTFPDTVSNPPM</sequence>
<dbReference type="AlphaFoldDB" id="A0A396AA39"/>
<dbReference type="RefSeq" id="WP_118093438.1">
    <property type="nucleotide sequence ID" value="NZ_QSIQ01000024.1"/>
</dbReference>
<feature type="region of interest" description="Disordered" evidence="1">
    <location>
        <begin position="95"/>
        <end position="121"/>
    </location>
</feature>
<proteinExistence type="predicted"/>
<name>A0A396AA39_9FIRM</name>
<evidence type="ECO:0000313" key="2">
    <source>
        <dbReference type="EMBL" id="RHD00844.1"/>
    </source>
</evidence>
<organism evidence="2 3">
    <name type="scientific">Roseburia inulinivorans</name>
    <dbReference type="NCBI Taxonomy" id="360807"/>
    <lineage>
        <taxon>Bacteria</taxon>
        <taxon>Bacillati</taxon>
        <taxon>Bacillota</taxon>
        <taxon>Clostridia</taxon>
        <taxon>Lachnospirales</taxon>
        <taxon>Lachnospiraceae</taxon>
        <taxon>Roseburia</taxon>
    </lineage>
</organism>
<evidence type="ECO:0000313" key="3">
    <source>
        <dbReference type="Proteomes" id="UP000266391"/>
    </source>
</evidence>